<dbReference type="SUPFAM" id="SSF53474">
    <property type="entry name" value="alpha/beta-Hydrolases"/>
    <property type="match status" value="1"/>
</dbReference>
<evidence type="ECO:0000256" key="2">
    <source>
        <dbReference type="ARBA" id="ARBA00022801"/>
    </source>
</evidence>
<sequence>MKYDNIGKTWKKLSGENNWEGLLDPLDIDLRRCIIHYGELAQSTYDTFNSSKLSKYAGSSRYSKKGFFSKVGLENGNPYKYRVTKFLYATSGIDVPDAFIFKSLSREAWCKESNFVGFVAVAEDESVALLGRRDIVVAYRGSIQSMEWVNNLQFVLVSASDFLGCGDDDPKVHEGWHSIYTSDDPKSPFNKTSARKQVLHEIQHLIEQYKNEVVSITITGHSMGAALATLTAADIVVNNINRPENCPEKSCLVTAILFASPRVGDSNFKKLFSRHNENLKILRVHNALDVVAYYPPINYFHVGEELLIDTIRSPYLKFPGNFWTWHNLEAYLHGVAGTHGSEEAFKFVVDRDISLVNKNLDNLKDEFLIPVGWWMMVNKGMVQQSNGSWALMDHETDDDDFDY</sequence>
<reference evidence="8" key="2">
    <citation type="submission" date="2025-08" db="UniProtKB">
        <authorList>
            <consortium name="RefSeq"/>
        </authorList>
    </citation>
    <scope>IDENTIFICATION</scope>
    <source>
        <tissue evidence="8">Leaf</tissue>
    </source>
</reference>
<dbReference type="GeneID" id="110792056"/>
<name>A0A9R0INB2_SPIOL</name>
<evidence type="ECO:0000313" key="7">
    <source>
        <dbReference type="Proteomes" id="UP000813463"/>
    </source>
</evidence>
<dbReference type="GO" id="GO:0008970">
    <property type="term" value="F:phospholipase A1 activity"/>
    <property type="evidence" value="ECO:0007669"/>
    <property type="project" value="UniProtKB-UniRule"/>
</dbReference>
<dbReference type="OrthoDB" id="438440at2759"/>
<reference evidence="7" key="1">
    <citation type="journal article" date="2021" name="Nat. Commun.">
        <title>Genomic analyses provide insights into spinach domestication and the genetic basis of agronomic traits.</title>
        <authorList>
            <person name="Cai X."/>
            <person name="Sun X."/>
            <person name="Xu C."/>
            <person name="Sun H."/>
            <person name="Wang X."/>
            <person name="Ge C."/>
            <person name="Zhang Z."/>
            <person name="Wang Q."/>
            <person name="Fei Z."/>
            <person name="Jiao C."/>
            <person name="Wang Q."/>
        </authorList>
    </citation>
    <scope>NUCLEOTIDE SEQUENCE [LARGE SCALE GENOMIC DNA]</scope>
    <source>
        <strain evidence="7">cv. Varoflay</strain>
    </source>
</reference>
<dbReference type="PANTHER" id="PTHR31828:SF1">
    <property type="entry name" value="PHOSPHOLIPASE A1-IIGAMMA"/>
    <property type="match status" value="1"/>
</dbReference>
<comment type="function">
    <text evidence="5">Acylhydrolase that catalyzes the hydrolysis of phospholipids at the sn-1 position.</text>
</comment>
<evidence type="ECO:0000256" key="4">
    <source>
        <dbReference type="ARBA" id="ARBA00023098"/>
    </source>
</evidence>
<keyword evidence="2 5" id="KW-0378">Hydrolase</keyword>
<accession>A0A9R0INB2</accession>
<dbReference type="Pfam" id="PF01764">
    <property type="entry name" value="Lipase_3"/>
    <property type="match status" value="1"/>
</dbReference>
<dbReference type="KEGG" id="soe:110792056"/>
<evidence type="ECO:0000259" key="6">
    <source>
        <dbReference type="Pfam" id="PF01764"/>
    </source>
</evidence>
<dbReference type="GO" id="GO:0016042">
    <property type="term" value="P:lipid catabolic process"/>
    <property type="evidence" value="ECO:0007669"/>
    <property type="project" value="UniProtKB-UniRule"/>
</dbReference>
<keyword evidence="3 5" id="KW-0442">Lipid degradation</keyword>
<dbReference type="AlphaFoldDB" id="A0A9R0INB2"/>
<organism evidence="7 8">
    <name type="scientific">Spinacia oleracea</name>
    <name type="common">Spinach</name>
    <dbReference type="NCBI Taxonomy" id="3562"/>
    <lineage>
        <taxon>Eukaryota</taxon>
        <taxon>Viridiplantae</taxon>
        <taxon>Streptophyta</taxon>
        <taxon>Embryophyta</taxon>
        <taxon>Tracheophyta</taxon>
        <taxon>Spermatophyta</taxon>
        <taxon>Magnoliopsida</taxon>
        <taxon>eudicotyledons</taxon>
        <taxon>Gunneridae</taxon>
        <taxon>Pentapetalae</taxon>
        <taxon>Caryophyllales</taxon>
        <taxon>Chenopodiaceae</taxon>
        <taxon>Chenopodioideae</taxon>
        <taxon>Anserineae</taxon>
        <taxon>Spinacia</taxon>
    </lineage>
</organism>
<dbReference type="FunFam" id="3.40.50.1820:FF:000065">
    <property type="entry name" value="Phospholipase A1-II 3"/>
    <property type="match status" value="1"/>
</dbReference>
<gene>
    <name evidence="8" type="primary">LOC110792056</name>
</gene>
<dbReference type="InterPro" id="IPR002921">
    <property type="entry name" value="Fungal_lipase-type"/>
</dbReference>
<dbReference type="Gene3D" id="3.40.50.1820">
    <property type="entry name" value="alpha/beta hydrolase"/>
    <property type="match status" value="1"/>
</dbReference>
<dbReference type="CDD" id="cd00519">
    <property type="entry name" value="Lipase_3"/>
    <property type="match status" value="1"/>
</dbReference>
<feature type="domain" description="Fungal lipase-type" evidence="6">
    <location>
        <begin position="136"/>
        <end position="298"/>
    </location>
</feature>
<evidence type="ECO:0000256" key="3">
    <source>
        <dbReference type="ARBA" id="ARBA00022963"/>
    </source>
</evidence>
<dbReference type="Proteomes" id="UP000813463">
    <property type="component" value="Chromosome 2"/>
</dbReference>
<dbReference type="InterPro" id="IPR029058">
    <property type="entry name" value="AB_hydrolase_fold"/>
</dbReference>
<comment type="similarity">
    <text evidence="1 5">Belongs to the AB hydrolase superfamily. Lipase family.</text>
</comment>
<evidence type="ECO:0000256" key="1">
    <source>
        <dbReference type="ARBA" id="ARBA00010701"/>
    </source>
</evidence>
<dbReference type="InterPro" id="IPR033556">
    <property type="entry name" value="PLA"/>
</dbReference>
<proteinExistence type="inferred from homology"/>
<evidence type="ECO:0000313" key="8">
    <source>
        <dbReference type="RefSeq" id="XP_021852539.1"/>
    </source>
</evidence>
<dbReference type="EC" id="3.1.1.-" evidence="5"/>
<protein>
    <recommendedName>
        <fullName evidence="5">Phospholipase A1</fullName>
        <ecNumber evidence="5">3.1.1.-</ecNumber>
    </recommendedName>
</protein>
<keyword evidence="4 5" id="KW-0443">Lipid metabolism</keyword>
<dbReference type="PANTHER" id="PTHR31828">
    <property type="entry name" value="PHOSPHOLIPASE A1-IIGAMMA"/>
    <property type="match status" value="1"/>
</dbReference>
<dbReference type="RefSeq" id="XP_021852539.1">
    <property type="nucleotide sequence ID" value="XM_021996847.2"/>
</dbReference>
<dbReference type="GO" id="GO:0005737">
    <property type="term" value="C:cytoplasm"/>
    <property type="evidence" value="ECO:0007669"/>
    <property type="project" value="UniProtKB-ARBA"/>
</dbReference>
<keyword evidence="7" id="KW-1185">Reference proteome</keyword>
<evidence type="ECO:0000256" key="5">
    <source>
        <dbReference type="RuleBase" id="RU367093"/>
    </source>
</evidence>